<feature type="domain" description="SAP" evidence="12">
    <location>
        <begin position="16"/>
        <end position="50"/>
    </location>
</feature>
<evidence type="ECO:0000256" key="9">
    <source>
        <dbReference type="ARBA" id="ARBA00023242"/>
    </source>
</evidence>
<gene>
    <name evidence="15" type="primary">Pias2</name>
</gene>
<dbReference type="FunFam" id="2.60.120.780:FF:000001">
    <property type="entry name" value="E3 SUMO-protein ligase PIAS2 isoform X1"/>
    <property type="match status" value="1"/>
</dbReference>
<dbReference type="PROSITE" id="PS51044">
    <property type="entry name" value="ZF_SP_RING"/>
    <property type="match status" value="1"/>
</dbReference>
<feature type="domain" description="PINIT" evidence="14">
    <location>
        <begin position="92"/>
        <end position="266"/>
    </location>
</feature>
<feature type="compositionally biased region" description="Polar residues" evidence="11">
    <location>
        <begin position="720"/>
        <end position="730"/>
    </location>
</feature>
<dbReference type="InterPro" id="IPR013083">
    <property type="entry name" value="Znf_RING/FYVE/PHD"/>
</dbReference>
<dbReference type="SUPFAM" id="SSF68906">
    <property type="entry name" value="SAP domain"/>
    <property type="match status" value="1"/>
</dbReference>
<keyword evidence="6 10" id="KW-0863">Zinc-finger</keyword>
<dbReference type="FunFam" id="1.10.720.30:FF:000001">
    <property type="entry name" value="E3 SUMO-protein ligase PIAS2 isoform 1"/>
    <property type="match status" value="1"/>
</dbReference>
<dbReference type="GO" id="GO:0003712">
    <property type="term" value="F:transcription coregulator activity"/>
    <property type="evidence" value="ECO:0007669"/>
    <property type="project" value="TreeGrafter"/>
</dbReference>
<feature type="compositionally biased region" description="Low complexity" evidence="11">
    <location>
        <begin position="534"/>
        <end position="546"/>
    </location>
</feature>
<feature type="region of interest" description="Disordered" evidence="11">
    <location>
        <begin position="492"/>
        <end position="643"/>
    </location>
</feature>
<dbReference type="InterPro" id="IPR036361">
    <property type="entry name" value="SAP_dom_sf"/>
</dbReference>
<comment type="subcellular location">
    <subcellularLocation>
        <location evidence="1">Nucleus</location>
    </subcellularLocation>
</comment>
<dbReference type="Gene3D" id="1.10.720.30">
    <property type="entry name" value="SAP domain"/>
    <property type="match status" value="1"/>
</dbReference>
<evidence type="ECO:0000259" key="13">
    <source>
        <dbReference type="PROSITE" id="PS51044"/>
    </source>
</evidence>
<dbReference type="InterPro" id="IPR023321">
    <property type="entry name" value="PINIT"/>
</dbReference>
<name>A0A6F9DP90_9ASCI</name>
<protein>
    <submittedName>
        <fullName evidence="15">PIAS protein inhibitor of activated STAT</fullName>
    </submittedName>
</protein>
<feature type="region of interest" description="Disordered" evidence="11">
    <location>
        <begin position="72"/>
        <end position="105"/>
    </location>
</feature>
<organism evidence="15">
    <name type="scientific">Phallusia mammillata</name>
    <dbReference type="NCBI Taxonomy" id="59560"/>
    <lineage>
        <taxon>Eukaryota</taxon>
        <taxon>Metazoa</taxon>
        <taxon>Chordata</taxon>
        <taxon>Tunicata</taxon>
        <taxon>Ascidiacea</taxon>
        <taxon>Phlebobranchia</taxon>
        <taxon>Ascidiidae</taxon>
        <taxon>Phallusia</taxon>
    </lineage>
</organism>
<dbReference type="PANTHER" id="PTHR10782">
    <property type="entry name" value="ZINC FINGER MIZ DOMAIN-CONTAINING PROTEIN"/>
    <property type="match status" value="1"/>
</dbReference>
<dbReference type="Gene3D" id="3.30.40.10">
    <property type="entry name" value="Zinc/RING finger domain, C3HC4 (zinc finger)"/>
    <property type="match status" value="1"/>
</dbReference>
<keyword evidence="5" id="KW-0479">Metal-binding</keyword>
<dbReference type="SMART" id="SM00513">
    <property type="entry name" value="SAP"/>
    <property type="match status" value="1"/>
</dbReference>
<evidence type="ECO:0000259" key="14">
    <source>
        <dbReference type="PROSITE" id="PS51466"/>
    </source>
</evidence>
<dbReference type="PANTHER" id="PTHR10782:SF94">
    <property type="entry name" value="SUPPRESSOR OF VARIEGATION 2-10, ISOFORM I"/>
    <property type="match status" value="1"/>
</dbReference>
<dbReference type="EMBL" id="LR788988">
    <property type="protein sequence ID" value="CAB3264850.1"/>
    <property type="molecule type" value="mRNA"/>
</dbReference>
<dbReference type="GO" id="GO:0000785">
    <property type="term" value="C:chromatin"/>
    <property type="evidence" value="ECO:0007669"/>
    <property type="project" value="TreeGrafter"/>
</dbReference>
<evidence type="ECO:0000256" key="3">
    <source>
        <dbReference type="ARBA" id="ARBA00005383"/>
    </source>
</evidence>
<dbReference type="InterPro" id="IPR038654">
    <property type="entry name" value="PINIT_sf"/>
</dbReference>
<evidence type="ECO:0000256" key="1">
    <source>
        <dbReference type="ARBA" id="ARBA00004123"/>
    </source>
</evidence>
<keyword evidence="8" id="KW-0862">Zinc</keyword>
<dbReference type="Pfam" id="PF02891">
    <property type="entry name" value="zf-MIZ"/>
    <property type="match status" value="1"/>
</dbReference>
<evidence type="ECO:0000256" key="8">
    <source>
        <dbReference type="ARBA" id="ARBA00022833"/>
    </source>
</evidence>
<comment type="pathway">
    <text evidence="2">Protein modification; protein sumoylation.</text>
</comment>
<evidence type="ECO:0000256" key="6">
    <source>
        <dbReference type="ARBA" id="ARBA00022771"/>
    </source>
</evidence>
<dbReference type="GO" id="GO:0008270">
    <property type="term" value="F:zinc ion binding"/>
    <property type="evidence" value="ECO:0007669"/>
    <property type="project" value="UniProtKB-KW"/>
</dbReference>
<dbReference type="PROSITE" id="PS50800">
    <property type="entry name" value="SAP"/>
    <property type="match status" value="1"/>
</dbReference>
<dbReference type="GO" id="GO:0006357">
    <property type="term" value="P:regulation of transcription by RNA polymerase II"/>
    <property type="evidence" value="ECO:0007669"/>
    <property type="project" value="TreeGrafter"/>
</dbReference>
<dbReference type="UniPathway" id="UPA00886"/>
<evidence type="ECO:0000256" key="7">
    <source>
        <dbReference type="ARBA" id="ARBA00022786"/>
    </source>
</evidence>
<dbReference type="GO" id="GO:0005634">
    <property type="term" value="C:nucleus"/>
    <property type="evidence" value="ECO:0007669"/>
    <property type="project" value="UniProtKB-SubCell"/>
</dbReference>
<feature type="compositionally biased region" description="Basic and acidic residues" evidence="11">
    <location>
        <begin position="80"/>
        <end position="90"/>
    </location>
</feature>
<comment type="similarity">
    <text evidence="3">Belongs to the PIAS family.</text>
</comment>
<dbReference type="Gene3D" id="2.60.120.780">
    <property type="entry name" value="PINIT domain"/>
    <property type="match status" value="1"/>
</dbReference>
<feature type="compositionally biased region" description="Polar residues" evidence="11">
    <location>
        <begin position="555"/>
        <end position="564"/>
    </location>
</feature>
<dbReference type="PROSITE" id="PS51466">
    <property type="entry name" value="PINIT"/>
    <property type="match status" value="1"/>
</dbReference>
<keyword evidence="4" id="KW-0808">Transferase</keyword>
<dbReference type="GO" id="GO:0016925">
    <property type="term" value="P:protein sumoylation"/>
    <property type="evidence" value="ECO:0007669"/>
    <property type="project" value="UniProtKB-UniPathway"/>
</dbReference>
<evidence type="ECO:0000256" key="4">
    <source>
        <dbReference type="ARBA" id="ARBA00022679"/>
    </source>
</evidence>
<sequence>MTSTQVDIDSEMKNMVMCFRVSELQVLLGHAGRNKSGRKHELMSRALQLIRSSGTNKSIRSKIVDLYGKRFPHSMNRSQDTNHDKNHLGDTAHNNNNSSQAKEEEKGVKVKFCPLPFYEFVSAVLNPSPLYGYSGRLIKEERFIFRFTSQQVHDLCGDRSSHDSKKYFTKHSSLQIQFRICLLDSTTEQSDLLPQNLHIKVNAIAAHLPPFVPPTKAGVDPKRPNLPINITTLCYASSFQTNVLDIRWSSDSGKHYVAAINIVRQVTAEDLYNKLKKRAIISANQSRSSIQRKLAVDGDSDISTTSLEVSLLCPLGKMRMSLPIRPQTCNHLQCFDARLFLKMNEKKPTWRCPVCDKPAAYKSLVVDELFQKILESCDAEEITFKEDGSWHTSRKKTETLVIGTPIKPIDLSQTGSKLAKIEERKKPEPEVIDLTCDSSDDEPLSPIKLPSPSPLQVSDDAAMSISSSPIDLGSPAAINTKLLDVPSHLIPVRKNLPSRGHPSVLRSTPPYARSPNPMHSHSPHFVRKSPITHSPSYPQYASSSPSLFAPKSPRRSFSPNQVFQPHSYNSSPSYPCNSPTLQPHSEPSSEPPPNPNAHRPPVISHSSPPYLLNGVIDTPPSAHNPSPLVSATPPGFSHAELGLPHNGYSTPPLHMLGNPTDYLSMGSYLDPRFSLLDYFRNTQQQFLLDPGLYARTLGQNPAASSGELRTRQMPAPYNEDNINYSSGGIL</sequence>
<feature type="region of interest" description="Disordered" evidence="11">
    <location>
        <begin position="701"/>
        <end position="730"/>
    </location>
</feature>
<dbReference type="GO" id="GO:0061665">
    <property type="term" value="F:SUMO ligase activity"/>
    <property type="evidence" value="ECO:0007669"/>
    <property type="project" value="TreeGrafter"/>
</dbReference>
<proteinExistence type="evidence at transcript level"/>
<keyword evidence="9" id="KW-0539">Nucleus</keyword>
<evidence type="ECO:0000256" key="11">
    <source>
        <dbReference type="SAM" id="MobiDB-lite"/>
    </source>
</evidence>
<dbReference type="InterPro" id="IPR004181">
    <property type="entry name" value="Znf_MIZ"/>
</dbReference>
<evidence type="ECO:0000313" key="15">
    <source>
        <dbReference type="EMBL" id="CAB3264850.1"/>
    </source>
</evidence>
<evidence type="ECO:0000256" key="5">
    <source>
        <dbReference type="ARBA" id="ARBA00022723"/>
    </source>
</evidence>
<feature type="region of interest" description="Disordered" evidence="11">
    <location>
        <begin position="436"/>
        <end position="456"/>
    </location>
</feature>
<evidence type="ECO:0000256" key="2">
    <source>
        <dbReference type="ARBA" id="ARBA00004718"/>
    </source>
</evidence>
<feature type="compositionally biased region" description="Low complexity" evidence="11">
    <location>
        <begin position="565"/>
        <end position="579"/>
    </location>
</feature>
<evidence type="ECO:0000259" key="12">
    <source>
        <dbReference type="PROSITE" id="PS50800"/>
    </source>
</evidence>
<feature type="domain" description="SP-RING-type" evidence="13">
    <location>
        <begin position="298"/>
        <end position="379"/>
    </location>
</feature>
<dbReference type="InterPro" id="IPR003034">
    <property type="entry name" value="SAP_dom"/>
</dbReference>
<dbReference type="AlphaFoldDB" id="A0A6F9DP90"/>
<accession>A0A6F9DP90</accession>
<reference evidence="15" key="1">
    <citation type="submission" date="2020-04" db="EMBL/GenBank/DDBJ databases">
        <authorList>
            <person name="Neveu A P."/>
        </authorList>
    </citation>
    <scope>NUCLEOTIDE SEQUENCE</scope>
    <source>
        <tissue evidence="15">Whole embryo</tissue>
    </source>
</reference>
<evidence type="ECO:0000256" key="10">
    <source>
        <dbReference type="PROSITE-ProRule" id="PRU00452"/>
    </source>
</evidence>
<keyword evidence="7" id="KW-0833">Ubl conjugation pathway</keyword>
<dbReference type="Pfam" id="PF14324">
    <property type="entry name" value="PINIT"/>
    <property type="match status" value="1"/>
</dbReference>